<gene>
    <name evidence="2" type="ORF">RIMI_LOCUS12580296</name>
</gene>
<accession>A0ABN9LS82</accession>
<name>A0ABN9LS82_9NEOB</name>
<organism evidence="2 3">
    <name type="scientific">Ranitomeya imitator</name>
    <name type="common">mimic poison frog</name>
    <dbReference type="NCBI Taxonomy" id="111125"/>
    <lineage>
        <taxon>Eukaryota</taxon>
        <taxon>Metazoa</taxon>
        <taxon>Chordata</taxon>
        <taxon>Craniata</taxon>
        <taxon>Vertebrata</taxon>
        <taxon>Euteleostomi</taxon>
        <taxon>Amphibia</taxon>
        <taxon>Batrachia</taxon>
        <taxon>Anura</taxon>
        <taxon>Neobatrachia</taxon>
        <taxon>Hyloidea</taxon>
        <taxon>Dendrobatidae</taxon>
        <taxon>Dendrobatinae</taxon>
        <taxon>Ranitomeya</taxon>
    </lineage>
</organism>
<proteinExistence type="predicted"/>
<evidence type="ECO:0000313" key="2">
    <source>
        <dbReference type="EMBL" id="CAJ0949402.1"/>
    </source>
</evidence>
<keyword evidence="3" id="KW-1185">Reference proteome</keyword>
<sequence>MMCKPEIAKGSGEHESVGVHHRLSSRSGRVSTWVTESAMVMASEIRFCRKFQHNPPGEIGDRSLLSQEKYINTWLSQVLITHRYEVQDELGAAAIGEDSCCSSRQIQGLWEKGESMAALRERVSSCRLALVTWDGGCAPGDLQTFVSRVQAAVAPGGRVSVENVERLVTCK</sequence>
<evidence type="ECO:0000313" key="3">
    <source>
        <dbReference type="Proteomes" id="UP001176940"/>
    </source>
</evidence>
<reference evidence="2" key="1">
    <citation type="submission" date="2023-07" db="EMBL/GenBank/DDBJ databases">
        <authorList>
            <person name="Stuckert A."/>
        </authorList>
    </citation>
    <scope>NUCLEOTIDE SEQUENCE</scope>
</reference>
<dbReference type="EMBL" id="CAUEEQ010030030">
    <property type="protein sequence ID" value="CAJ0949402.1"/>
    <property type="molecule type" value="Genomic_DNA"/>
</dbReference>
<dbReference type="Proteomes" id="UP001176940">
    <property type="component" value="Unassembled WGS sequence"/>
</dbReference>
<protein>
    <submittedName>
        <fullName evidence="2">Uncharacterized protein</fullName>
    </submittedName>
</protein>
<comment type="caution">
    <text evidence="2">The sequence shown here is derived from an EMBL/GenBank/DDBJ whole genome shotgun (WGS) entry which is preliminary data.</text>
</comment>
<feature type="region of interest" description="Disordered" evidence="1">
    <location>
        <begin position="1"/>
        <end position="21"/>
    </location>
</feature>
<evidence type="ECO:0000256" key="1">
    <source>
        <dbReference type="SAM" id="MobiDB-lite"/>
    </source>
</evidence>